<dbReference type="PRINTS" id="PR00081">
    <property type="entry name" value="GDHRDH"/>
</dbReference>
<gene>
    <name evidence="5" type="ORF">AB675_8564</name>
</gene>
<dbReference type="STRING" id="1664694.A0A0N0NR97"/>
<comment type="caution">
    <text evidence="5">The sequence shown here is derived from an EMBL/GenBank/DDBJ whole genome shotgun (WGS) entry which is preliminary data.</text>
</comment>
<protein>
    <submittedName>
        <fullName evidence="5">Glucose and ribitol dehydrogenase</fullName>
    </submittedName>
</protein>
<feature type="compositionally biased region" description="Polar residues" evidence="4">
    <location>
        <begin position="18"/>
        <end position="30"/>
    </location>
</feature>
<name>A0A0N0NR97_9EURO</name>
<dbReference type="GeneID" id="28740899"/>
<dbReference type="Proteomes" id="UP000038010">
    <property type="component" value="Unassembled WGS sequence"/>
</dbReference>
<dbReference type="OrthoDB" id="294295at2759"/>
<sequence>MFSCTKVHAFAYTHELNSQPASTSKTTQPTTHRHCTHNARPDQVQQARLDPCLILGGSSGIGYAVAEGAIESNVASLIISSSTDPKVQDGISRLRAAYPSKSTQITGHTTQLNDSENLEANIIALLESATEGRTKLLDHVVHTAGDSLKLSLIKDTTTADIIQAGMVRYFSVFMLAKHLPKYVNPGAKSSLTVTTAVIAEKPNREWTVYGGYYAALFGLVKGAALELAPLRVNMVNLGWTDTELWSGMSDEKREQTRQYMAQHLLGKRVPKPEDAAEQYLASMRDANSTGTLYGTNGGELINR</sequence>
<dbReference type="PANTHER" id="PTHR43477">
    <property type="entry name" value="DIHYDROANTICAPSIN 7-DEHYDROGENASE"/>
    <property type="match status" value="1"/>
</dbReference>
<organism evidence="5 6">
    <name type="scientific">Cyphellophora attinorum</name>
    <dbReference type="NCBI Taxonomy" id="1664694"/>
    <lineage>
        <taxon>Eukaryota</taxon>
        <taxon>Fungi</taxon>
        <taxon>Dikarya</taxon>
        <taxon>Ascomycota</taxon>
        <taxon>Pezizomycotina</taxon>
        <taxon>Eurotiomycetes</taxon>
        <taxon>Chaetothyriomycetidae</taxon>
        <taxon>Chaetothyriales</taxon>
        <taxon>Cyphellophoraceae</taxon>
        <taxon>Cyphellophora</taxon>
    </lineage>
</organism>
<dbReference type="Gene3D" id="3.40.50.720">
    <property type="entry name" value="NAD(P)-binding Rossmann-like Domain"/>
    <property type="match status" value="1"/>
</dbReference>
<proteinExistence type="inferred from homology"/>
<evidence type="ECO:0000256" key="4">
    <source>
        <dbReference type="SAM" id="MobiDB-lite"/>
    </source>
</evidence>
<dbReference type="Pfam" id="PF23441">
    <property type="entry name" value="SDR"/>
    <property type="match status" value="1"/>
</dbReference>
<evidence type="ECO:0000256" key="3">
    <source>
        <dbReference type="ARBA" id="ARBA00023002"/>
    </source>
</evidence>
<dbReference type="RefSeq" id="XP_018004542.1">
    <property type="nucleotide sequence ID" value="XM_018149019.1"/>
</dbReference>
<dbReference type="EMBL" id="LFJN01000003">
    <property type="protein sequence ID" value="KPI44579.1"/>
    <property type="molecule type" value="Genomic_DNA"/>
</dbReference>
<dbReference type="GO" id="GO:0016491">
    <property type="term" value="F:oxidoreductase activity"/>
    <property type="evidence" value="ECO:0007669"/>
    <property type="project" value="UniProtKB-KW"/>
</dbReference>
<dbReference type="InterPro" id="IPR051122">
    <property type="entry name" value="SDR_DHRS6-like"/>
</dbReference>
<dbReference type="VEuPathDB" id="FungiDB:AB675_8564"/>
<keyword evidence="2" id="KW-0521">NADP</keyword>
<keyword evidence="6" id="KW-1185">Reference proteome</keyword>
<reference evidence="5 6" key="1">
    <citation type="submission" date="2015-06" db="EMBL/GenBank/DDBJ databases">
        <title>Draft genome of the ant-associated black yeast Phialophora attae CBS 131958.</title>
        <authorList>
            <person name="Moreno L.F."/>
            <person name="Stielow B.J."/>
            <person name="de Hoog S."/>
            <person name="Vicente V.A."/>
            <person name="Weiss V.A."/>
            <person name="de Vries M."/>
            <person name="Cruz L.M."/>
            <person name="Souza E.M."/>
        </authorList>
    </citation>
    <scope>NUCLEOTIDE SEQUENCE [LARGE SCALE GENOMIC DNA]</scope>
    <source>
        <strain evidence="5 6">CBS 131958</strain>
    </source>
</reference>
<keyword evidence="3" id="KW-0560">Oxidoreductase</keyword>
<dbReference type="CDD" id="cd05233">
    <property type="entry name" value="SDR_c"/>
    <property type="match status" value="1"/>
</dbReference>
<evidence type="ECO:0000256" key="2">
    <source>
        <dbReference type="ARBA" id="ARBA00022857"/>
    </source>
</evidence>
<evidence type="ECO:0000313" key="5">
    <source>
        <dbReference type="EMBL" id="KPI44579.1"/>
    </source>
</evidence>
<comment type="similarity">
    <text evidence="1">Belongs to the short-chain dehydrogenases/reductases (SDR) family.</text>
</comment>
<evidence type="ECO:0000256" key="1">
    <source>
        <dbReference type="ARBA" id="ARBA00006484"/>
    </source>
</evidence>
<evidence type="ECO:0000313" key="6">
    <source>
        <dbReference type="Proteomes" id="UP000038010"/>
    </source>
</evidence>
<dbReference type="InterPro" id="IPR057571">
    <property type="entry name" value="SDR_PhqE-like"/>
</dbReference>
<dbReference type="AlphaFoldDB" id="A0A0N0NR97"/>
<accession>A0A0N0NR97</accession>
<feature type="region of interest" description="Disordered" evidence="4">
    <location>
        <begin position="18"/>
        <end position="42"/>
    </location>
</feature>
<dbReference type="SUPFAM" id="SSF51735">
    <property type="entry name" value="NAD(P)-binding Rossmann-fold domains"/>
    <property type="match status" value="1"/>
</dbReference>
<dbReference type="PANTHER" id="PTHR43477:SF1">
    <property type="entry name" value="DIHYDROANTICAPSIN 7-DEHYDROGENASE"/>
    <property type="match status" value="1"/>
</dbReference>
<dbReference type="InterPro" id="IPR002347">
    <property type="entry name" value="SDR_fam"/>
</dbReference>
<dbReference type="InterPro" id="IPR036291">
    <property type="entry name" value="NAD(P)-bd_dom_sf"/>
</dbReference>